<keyword evidence="2" id="KW-0032">Aminotransferase</keyword>
<sequence>MSMTRDLDTRSVAERDRKHVWHPWSPVTDAGPGHPVIVSGRGYRVRDQDGVEYLDATAGAMNASCGFAHPALLGAVSEQMARLPHVDLSNNTHPQAGAVAERLAGLLPTGLDRTLLLNSGSEATEAAVRIVQDHWTHVGRRRDRIITLTAGYHGSTLVAQHLSGMASNRIYGAAPFPVTRVDLPLTGAALRTAEGRDALGQAFAEAIADGDPPAAVFLEPLLNVGGGIVLPAGFLSRLRALCDDSGALLVVDEVFCGFGRTGRMFGFEHDGVAPDVVTTSKGLSGGYVPFAAVTTTDAVFRGFATDPILGGLRYGHTTGGHAVACAVALAVLDTIEGEGLVESARVLGAELLARLEPLAAQAEVADVRGLGLVVTVQAHEEAFAAGVVGRLRADGVLVRRQGTAIMAIPPLIIDRTGIEELARAVERSVAAA</sequence>
<dbReference type="InterPro" id="IPR015421">
    <property type="entry name" value="PyrdxlP-dep_Trfase_major"/>
</dbReference>
<proteinExistence type="inferred from homology"/>
<dbReference type="GO" id="GO:0042802">
    <property type="term" value="F:identical protein binding"/>
    <property type="evidence" value="ECO:0007669"/>
    <property type="project" value="TreeGrafter"/>
</dbReference>
<protein>
    <submittedName>
        <fullName evidence="6">CetH</fullName>
    </submittedName>
</protein>
<dbReference type="InterPro" id="IPR015424">
    <property type="entry name" value="PyrdxlP-dep_Trfase"/>
</dbReference>
<dbReference type="GO" id="GO:0008483">
    <property type="term" value="F:transaminase activity"/>
    <property type="evidence" value="ECO:0007669"/>
    <property type="project" value="UniProtKB-KW"/>
</dbReference>
<dbReference type="Gene3D" id="3.40.640.10">
    <property type="entry name" value="Type I PLP-dependent aspartate aminotransferase-like (Major domain)"/>
    <property type="match status" value="1"/>
</dbReference>
<evidence type="ECO:0000256" key="4">
    <source>
        <dbReference type="ARBA" id="ARBA00022898"/>
    </source>
</evidence>
<dbReference type="Gene3D" id="3.90.1150.10">
    <property type="entry name" value="Aspartate Aminotransferase, domain 1"/>
    <property type="match status" value="1"/>
</dbReference>
<dbReference type="InterPro" id="IPR049704">
    <property type="entry name" value="Aminotrans_3_PPA_site"/>
</dbReference>
<gene>
    <name evidence="6" type="primary">cetH</name>
</gene>
<evidence type="ECO:0000256" key="1">
    <source>
        <dbReference type="ARBA" id="ARBA00001933"/>
    </source>
</evidence>
<dbReference type="PANTHER" id="PTHR11986:SF79">
    <property type="entry name" value="ACETYLORNITHINE AMINOTRANSFERASE, MITOCHONDRIAL"/>
    <property type="match status" value="1"/>
</dbReference>
<dbReference type="InterPro" id="IPR005814">
    <property type="entry name" value="Aminotrans_3"/>
</dbReference>
<organism evidence="6">
    <name type="scientific">Actinomyces sp. Lu 9419</name>
    <dbReference type="NCBI Taxonomy" id="416175"/>
    <lineage>
        <taxon>Bacteria</taxon>
        <taxon>Bacillati</taxon>
        <taxon>Actinomycetota</taxon>
        <taxon>Actinomycetes</taxon>
        <taxon>Actinomycetales</taxon>
        <taxon>Actinomycetaceae</taxon>
        <taxon>Actinomyces</taxon>
    </lineage>
</organism>
<evidence type="ECO:0000313" key="6">
    <source>
        <dbReference type="EMBL" id="ACH85568.1"/>
    </source>
</evidence>
<accession>B5SP80</accession>
<evidence type="ECO:0000256" key="5">
    <source>
        <dbReference type="RuleBase" id="RU003560"/>
    </source>
</evidence>
<dbReference type="AlphaFoldDB" id="B5SP80"/>
<evidence type="ECO:0000256" key="2">
    <source>
        <dbReference type="ARBA" id="ARBA00022576"/>
    </source>
</evidence>
<evidence type="ECO:0000256" key="3">
    <source>
        <dbReference type="ARBA" id="ARBA00022679"/>
    </source>
</evidence>
<comment type="cofactor">
    <cofactor evidence="1">
        <name>pyridoxal 5'-phosphate</name>
        <dbReference type="ChEBI" id="CHEBI:597326"/>
    </cofactor>
</comment>
<reference evidence="6" key="1">
    <citation type="journal article" date="2008" name="ChemBioChem">
        <title>Biosynthetic Gene Cluster of Cetoniacytone A, an Unusual Aminocyclitol from the Endosymbiotic Bacterium Actinomyces sp. Lu 9419.</title>
        <authorList>
            <person name="Wu X."/>
            <person name="Flatt P.M."/>
            <person name="Xu H."/>
            <person name="Mahmud T."/>
        </authorList>
    </citation>
    <scope>NUCLEOTIDE SEQUENCE</scope>
    <source>
        <strain evidence="6">Lu 9419</strain>
    </source>
</reference>
<dbReference type="PANTHER" id="PTHR11986">
    <property type="entry name" value="AMINOTRANSFERASE CLASS III"/>
    <property type="match status" value="1"/>
</dbReference>
<keyword evidence="3" id="KW-0808">Transferase</keyword>
<dbReference type="SUPFAM" id="SSF53383">
    <property type="entry name" value="PLP-dependent transferases"/>
    <property type="match status" value="1"/>
</dbReference>
<dbReference type="InterPro" id="IPR015422">
    <property type="entry name" value="PyrdxlP-dep_Trfase_small"/>
</dbReference>
<dbReference type="CDD" id="cd00610">
    <property type="entry name" value="OAT_like"/>
    <property type="match status" value="1"/>
</dbReference>
<dbReference type="InterPro" id="IPR050103">
    <property type="entry name" value="Class-III_PLP-dep_AT"/>
</dbReference>
<name>B5SP80_9ACTO</name>
<dbReference type="PROSITE" id="PS00600">
    <property type="entry name" value="AA_TRANSFER_CLASS_3"/>
    <property type="match status" value="1"/>
</dbReference>
<dbReference type="EMBL" id="EF120454">
    <property type="protein sequence ID" value="ACH85568.1"/>
    <property type="molecule type" value="Genomic_DNA"/>
</dbReference>
<keyword evidence="4 5" id="KW-0663">Pyridoxal phosphate</keyword>
<comment type="similarity">
    <text evidence="5">Belongs to the class-III pyridoxal-phosphate-dependent aminotransferase family.</text>
</comment>
<dbReference type="PIRSF" id="PIRSF000521">
    <property type="entry name" value="Transaminase_4ab_Lys_Orn"/>
    <property type="match status" value="1"/>
</dbReference>
<dbReference type="GO" id="GO:0030170">
    <property type="term" value="F:pyridoxal phosphate binding"/>
    <property type="evidence" value="ECO:0007669"/>
    <property type="project" value="InterPro"/>
</dbReference>
<dbReference type="Pfam" id="PF00202">
    <property type="entry name" value="Aminotran_3"/>
    <property type="match status" value="1"/>
</dbReference>